<dbReference type="RefSeq" id="WP_146590337.1">
    <property type="nucleotide sequence ID" value="NZ_SJPO01000011.1"/>
</dbReference>
<keyword evidence="6" id="KW-0472">Membrane</keyword>
<dbReference type="EMBL" id="SJPO01000011">
    <property type="protein sequence ID" value="TWT72763.1"/>
    <property type="molecule type" value="Genomic_DNA"/>
</dbReference>
<keyword evidence="4 7" id="KW-0812">Transmembrane</keyword>
<proteinExistence type="inferred from homology"/>
<evidence type="ECO:0000256" key="2">
    <source>
        <dbReference type="ARBA" id="ARBA00005811"/>
    </source>
</evidence>
<keyword evidence="9" id="KW-1185">Reference proteome</keyword>
<evidence type="ECO:0000256" key="7">
    <source>
        <dbReference type="RuleBase" id="RU003879"/>
    </source>
</evidence>
<evidence type="ECO:0000256" key="1">
    <source>
        <dbReference type="ARBA" id="ARBA00004162"/>
    </source>
</evidence>
<dbReference type="InterPro" id="IPR003400">
    <property type="entry name" value="ExbD"/>
</dbReference>
<dbReference type="PANTHER" id="PTHR30558:SF3">
    <property type="entry name" value="BIOPOLYMER TRANSPORT PROTEIN EXBD-RELATED"/>
    <property type="match status" value="1"/>
</dbReference>
<dbReference type="OrthoDB" id="284492at2"/>
<dbReference type="PANTHER" id="PTHR30558">
    <property type="entry name" value="EXBD MEMBRANE COMPONENT OF PMF-DRIVEN MACROMOLECULE IMPORT SYSTEM"/>
    <property type="match status" value="1"/>
</dbReference>
<protein>
    <submittedName>
        <fullName evidence="8">Biopolymer transport protein ExbD</fullName>
    </submittedName>
</protein>
<keyword evidence="3" id="KW-1003">Cell membrane</keyword>
<dbReference type="GO" id="GO:0015031">
    <property type="term" value="P:protein transport"/>
    <property type="evidence" value="ECO:0007669"/>
    <property type="project" value="UniProtKB-KW"/>
</dbReference>
<comment type="caution">
    <text evidence="8">The sequence shown here is derived from an EMBL/GenBank/DDBJ whole genome shotgun (WGS) entry which is preliminary data.</text>
</comment>
<comment type="similarity">
    <text evidence="2 7">Belongs to the ExbD/TolR family.</text>
</comment>
<evidence type="ECO:0000256" key="6">
    <source>
        <dbReference type="ARBA" id="ARBA00023136"/>
    </source>
</evidence>
<evidence type="ECO:0000313" key="9">
    <source>
        <dbReference type="Proteomes" id="UP000318478"/>
    </source>
</evidence>
<keyword evidence="7" id="KW-0813">Transport</keyword>
<dbReference type="GO" id="GO:0005886">
    <property type="term" value="C:plasma membrane"/>
    <property type="evidence" value="ECO:0007669"/>
    <property type="project" value="UniProtKB-SubCell"/>
</dbReference>
<keyword evidence="5" id="KW-1133">Transmembrane helix</keyword>
<evidence type="ECO:0000256" key="4">
    <source>
        <dbReference type="ARBA" id="ARBA00022692"/>
    </source>
</evidence>
<keyword evidence="7" id="KW-0653">Protein transport</keyword>
<evidence type="ECO:0000313" key="8">
    <source>
        <dbReference type="EMBL" id="TWT72763.1"/>
    </source>
</evidence>
<dbReference type="Proteomes" id="UP000318478">
    <property type="component" value="Unassembled WGS sequence"/>
</dbReference>
<dbReference type="Pfam" id="PF02472">
    <property type="entry name" value="ExbD"/>
    <property type="match status" value="1"/>
</dbReference>
<organism evidence="8 9">
    <name type="scientific">Posidoniimonas polymericola</name>
    <dbReference type="NCBI Taxonomy" id="2528002"/>
    <lineage>
        <taxon>Bacteria</taxon>
        <taxon>Pseudomonadati</taxon>
        <taxon>Planctomycetota</taxon>
        <taxon>Planctomycetia</taxon>
        <taxon>Pirellulales</taxon>
        <taxon>Lacipirellulaceae</taxon>
        <taxon>Posidoniimonas</taxon>
    </lineage>
</organism>
<reference evidence="8 9" key="1">
    <citation type="submission" date="2019-02" db="EMBL/GenBank/DDBJ databases">
        <title>Deep-cultivation of Planctomycetes and their phenomic and genomic characterization uncovers novel biology.</title>
        <authorList>
            <person name="Wiegand S."/>
            <person name="Jogler M."/>
            <person name="Boedeker C."/>
            <person name="Pinto D."/>
            <person name="Vollmers J."/>
            <person name="Rivas-Marin E."/>
            <person name="Kohn T."/>
            <person name="Peeters S.H."/>
            <person name="Heuer A."/>
            <person name="Rast P."/>
            <person name="Oberbeckmann S."/>
            <person name="Bunk B."/>
            <person name="Jeske O."/>
            <person name="Meyerdierks A."/>
            <person name="Storesund J.E."/>
            <person name="Kallscheuer N."/>
            <person name="Luecker S."/>
            <person name="Lage O.M."/>
            <person name="Pohl T."/>
            <person name="Merkel B.J."/>
            <person name="Hornburger P."/>
            <person name="Mueller R.-W."/>
            <person name="Bruemmer F."/>
            <person name="Labrenz M."/>
            <person name="Spormann A.M."/>
            <person name="Op Den Camp H."/>
            <person name="Overmann J."/>
            <person name="Amann R."/>
            <person name="Jetten M.S.M."/>
            <person name="Mascher T."/>
            <person name="Medema M.H."/>
            <person name="Devos D.P."/>
            <person name="Kaster A.-K."/>
            <person name="Ovreas L."/>
            <person name="Rohde M."/>
            <person name="Galperin M.Y."/>
            <person name="Jogler C."/>
        </authorList>
    </citation>
    <scope>NUCLEOTIDE SEQUENCE [LARGE SCALE GENOMIC DNA]</scope>
    <source>
        <strain evidence="8 9">Pla123a</strain>
    </source>
</reference>
<dbReference type="GO" id="GO:0022857">
    <property type="term" value="F:transmembrane transporter activity"/>
    <property type="evidence" value="ECO:0007669"/>
    <property type="project" value="InterPro"/>
</dbReference>
<dbReference type="AlphaFoldDB" id="A0A5C5YDA2"/>
<gene>
    <name evidence="8" type="ORF">Pla123a_40620</name>
</gene>
<dbReference type="Gene3D" id="3.30.420.270">
    <property type="match status" value="1"/>
</dbReference>
<accession>A0A5C5YDA2</accession>
<evidence type="ECO:0000256" key="3">
    <source>
        <dbReference type="ARBA" id="ARBA00022475"/>
    </source>
</evidence>
<evidence type="ECO:0000256" key="5">
    <source>
        <dbReference type="ARBA" id="ARBA00022989"/>
    </source>
</evidence>
<sequence length="155" mass="17604">MRITRRRQLEASEGDLTPMIDMTFQLIAFFMVLINFTEVEQDQRITLPASELAQPPDVPYDEPLTIQITKDETILFARDELEPDALLPALRREAAIIKAYGETKKLSEVTVIIRADETVRTGVVQEAISACQEAEFETFALRGKTSDENTLIMRE</sequence>
<comment type="subcellular location">
    <subcellularLocation>
        <location evidence="1">Cell membrane</location>
        <topology evidence="1">Single-pass membrane protein</topology>
    </subcellularLocation>
    <subcellularLocation>
        <location evidence="7">Cell membrane</location>
        <topology evidence="7">Single-pass type II membrane protein</topology>
    </subcellularLocation>
</comment>
<name>A0A5C5YDA2_9BACT</name>